<gene>
    <name evidence="1" type="ORF">DPMN_179034</name>
</gene>
<evidence type="ECO:0000313" key="1">
    <source>
        <dbReference type="EMBL" id="KAH3777586.1"/>
    </source>
</evidence>
<name>A0A9D4ED88_DREPO</name>
<dbReference type="Proteomes" id="UP000828390">
    <property type="component" value="Unassembled WGS sequence"/>
</dbReference>
<keyword evidence="2" id="KW-1185">Reference proteome</keyword>
<dbReference type="AlphaFoldDB" id="A0A9D4ED88"/>
<accession>A0A9D4ED88</accession>
<evidence type="ECO:0000313" key="2">
    <source>
        <dbReference type="Proteomes" id="UP000828390"/>
    </source>
</evidence>
<sequence length="198" mass="22518">MDILNCLNAVNSVSTATLEAMRNPTGSLVSRVVEFEDRVRNVEVQLESENINVSNCYCDARDLNTPSSSWTHTDTEDCVESIHKRPNTESHKELTGEHIPVRVTIRNEDADTQSAGDFRWVETRRVKRFCVLGLSCRVNTDVLKTVLKQKGPQVKSMRVYPLRKNPRKVLLKLTLTSNDHAGLVFTNNFWPDYVKCVP</sequence>
<protein>
    <submittedName>
        <fullName evidence="1">Uncharacterized protein</fullName>
    </submittedName>
</protein>
<organism evidence="1 2">
    <name type="scientific">Dreissena polymorpha</name>
    <name type="common">Zebra mussel</name>
    <name type="synonym">Mytilus polymorpha</name>
    <dbReference type="NCBI Taxonomy" id="45954"/>
    <lineage>
        <taxon>Eukaryota</taxon>
        <taxon>Metazoa</taxon>
        <taxon>Spiralia</taxon>
        <taxon>Lophotrochozoa</taxon>
        <taxon>Mollusca</taxon>
        <taxon>Bivalvia</taxon>
        <taxon>Autobranchia</taxon>
        <taxon>Heteroconchia</taxon>
        <taxon>Euheterodonta</taxon>
        <taxon>Imparidentia</taxon>
        <taxon>Neoheterodontei</taxon>
        <taxon>Myida</taxon>
        <taxon>Dreissenoidea</taxon>
        <taxon>Dreissenidae</taxon>
        <taxon>Dreissena</taxon>
    </lineage>
</organism>
<comment type="caution">
    <text evidence="1">The sequence shown here is derived from an EMBL/GenBank/DDBJ whole genome shotgun (WGS) entry which is preliminary data.</text>
</comment>
<proteinExistence type="predicted"/>
<reference evidence="1" key="1">
    <citation type="journal article" date="2019" name="bioRxiv">
        <title>The Genome of the Zebra Mussel, Dreissena polymorpha: A Resource for Invasive Species Research.</title>
        <authorList>
            <person name="McCartney M.A."/>
            <person name="Auch B."/>
            <person name="Kono T."/>
            <person name="Mallez S."/>
            <person name="Zhang Y."/>
            <person name="Obille A."/>
            <person name="Becker A."/>
            <person name="Abrahante J.E."/>
            <person name="Garbe J."/>
            <person name="Badalamenti J.P."/>
            <person name="Herman A."/>
            <person name="Mangelson H."/>
            <person name="Liachko I."/>
            <person name="Sullivan S."/>
            <person name="Sone E.D."/>
            <person name="Koren S."/>
            <person name="Silverstein K.A.T."/>
            <person name="Beckman K.B."/>
            <person name="Gohl D.M."/>
        </authorList>
    </citation>
    <scope>NUCLEOTIDE SEQUENCE</scope>
    <source>
        <strain evidence="1">Duluth1</strain>
        <tissue evidence="1">Whole animal</tissue>
    </source>
</reference>
<reference evidence="1" key="2">
    <citation type="submission" date="2020-11" db="EMBL/GenBank/DDBJ databases">
        <authorList>
            <person name="McCartney M.A."/>
            <person name="Auch B."/>
            <person name="Kono T."/>
            <person name="Mallez S."/>
            <person name="Becker A."/>
            <person name="Gohl D.M."/>
            <person name="Silverstein K.A.T."/>
            <person name="Koren S."/>
            <person name="Bechman K.B."/>
            <person name="Herman A."/>
            <person name="Abrahante J.E."/>
            <person name="Garbe J."/>
        </authorList>
    </citation>
    <scope>NUCLEOTIDE SEQUENCE</scope>
    <source>
        <strain evidence="1">Duluth1</strain>
        <tissue evidence="1">Whole animal</tissue>
    </source>
</reference>
<dbReference type="EMBL" id="JAIWYP010000009">
    <property type="protein sequence ID" value="KAH3777586.1"/>
    <property type="molecule type" value="Genomic_DNA"/>
</dbReference>